<organism evidence="2">
    <name type="scientific">Methylobacterium bullatum</name>
    <dbReference type="NCBI Taxonomy" id="570505"/>
    <lineage>
        <taxon>Bacteria</taxon>
        <taxon>Pseudomonadati</taxon>
        <taxon>Pseudomonadota</taxon>
        <taxon>Alphaproteobacteria</taxon>
        <taxon>Hyphomicrobiales</taxon>
        <taxon>Methylobacteriaceae</taxon>
        <taxon>Methylobacterium</taxon>
    </lineage>
</organism>
<sequence length="352" mass="38550">MLDGTVILITDRPDSSELLRHELSLVADCKVMRFDAAIDLKPVPIGAVSDVTLDRRDAASAMRRAFARLRIADVPVICLLRNMSEIGMRNARNLGATCCLSALTNPAMVARTMMTQVIQDRAEKPARSIERGVARATEVLTRLFDGARSNDPVSLTRVDASLEPIIAAVREGGLTRWLDRVWTHDDATYQHCLLVAGVAAKFSLHLGFSASDRHHFVRAALLHDLGKARIPLEILNKPGRLDDAEMAIMRTHPVIGYEKLKDSGCDALTLGAVRHHHEMLDGSGYPDRLSGDSIGDTVRLMTICDIYSALTEKRAYKPAMPNAVAMAILSDMKGRLEDRLVQSFGEAMGNGS</sequence>
<dbReference type="PROSITE" id="PS51832">
    <property type="entry name" value="HD_GYP"/>
    <property type="match status" value="1"/>
</dbReference>
<dbReference type="InterPro" id="IPR006675">
    <property type="entry name" value="HDIG_dom"/>
</dbReference>
<dbReference type="NCBIfam" id="TIGR00277">
    <property type="entry name" value="HDIG"/>
    <property type="match status" value="1"/>
</dbReference>
<evidence type="ECO:0000313" key="2">
    <source>
        <dbReference type="EMBL" id="CAA2100346.1"/>
    </source>
</evidence>
<feature type="domain" description="HD-GYP" evidence="1">
    <location>
        <begin position="166"/>
        <end position="352"/>
    </location>
</feature>
<accession>A0A679IK21</accession>
<dbReference type="PANTHER" id="PTHR43155:SF2">
    <property type="entry name" value="CYCLIC DI-GMP PHOSPHODIESTERASE PA4108"/>
    <property type="match status" value="1"/>
</dbReference>
<dbReference type="AlphaFoldDB" id="A0A679IK21"/>
<dbReference type="EC" id="3.1.4.52" evidence="2"/>
<gene>
    <name evidence="2" type="primary">rpfG_1</name>
    <name evidence="2" type="ORF">MBUL_00624</name>
</gene>
<evidence type="ECO:0000259" key="1">
    <source>
        <dbReference type="PROSITE" id="PS51832"/>
    </source>
</evidence>
<dbReference type="CDD" id="cd00077">
    <property type="entry name" value="HDc"/>
    <property type="match status" value="1"/>
</dbReference>
<dbReference type="GO" id="GO:0071111">
    <property type="term" value="F:cyclic-guanylate-specific phosphodiesterase activity"/>
    <property type="evidence" value="ECO:0007669"/>
    <property type="project" value="UniProtKB-EC"/>
</dbReference>
<proteinExistence type="predicted"/>
<protein>
    <submittedName>
        <fullName evidence="2">Cyclic di-GMP phosphodiesterase response regulator RpfG</fullName>
        <ecNumber evidence="2">3.1.4.52</ecNumber>
    </submittedName>
</protein>
<dbReference type="PANTHER" id="PTHR43155">
    <property type="entry name" value="CYCLIC DI-GMP PHOSPHODIESTERASE PA4108-RELATED"/>
    <property type="match status" value="1"/>
</dbReference>
<keyword evidence="2" id="KW-0378">Hydrolase</keyword>
<reference evidence="2" key="1">
    <citation type="submission" date="2019-12" db="EMBL/GenBank/DDBJ databases">
        <authorList>
            <person name="Cremers G."/>
        </authorList>
    </citation>
    <scope>NUCLEOTIDE SEQUENCE</scope>
    <source>
        <strain evidence="2">Mbul1</strain>
    </source>
</reference>
<dbReference type="Gene3D" id="1.10.3210.10">
    <property type="entry name" value="Hypothetical protein af1432"/>
    <property type="match status" value="1"/>
</dbReference>
<dbReference type="InterPro" id="IPR037522">
    <property type="entry name" value="HD_GYP_dom"/>
</dbReference>
<dbReference type="EMBL" id="LR743504">
    <property type="protein sequence ID" value="CAA2100346.1"/>
    <property type="molecule type" value="Genomic_DNA"/>
</dbReference>
<dbReference type="SMART" id="SM00471">
    <property type="entry name" value="HDc"/>
    <property type="match status" value="1"/>
</dbReference>
<dbReference type="InterPro" id="IPR003607">
    <property type="entry name" value="HD/PDEase_dom"/>
</dbReference>
<name>A0A679IK21_9HYPH</name>
<dbReference type="SUPFAM" id="SSF109604">
    <property type="entry name" value="HD-domain/PDEase-like"/>
    <property type="match status" value="1"/>
</dbReference>
<dbReference type="Pfam" id="PF13487">
    <property type="entry name" value="HD_5"/>
    <property type="match status" value="1"/>
</dbReference>